<dbReference type="CDD" id="cd00038">
    <property type="entry name" value="CAP_ED"/>
    <property type="match status" value="1"/>
</dbReference>
<dbReference type="Proteomes" id="UP001158045">
    <property type="component" value="Unassembled WGS sequence"/>
</dbReference>
<sequence>MDEKLKKFLDKNTGMDAEQNSEIMQDLEVKQYLKGEILLNQGEISRNCYTVLSGCVRQYKTLEDGREITVAFFTEEQAIVLFNSYKFQIPSEYSLACVEDVILLEGNLESEEKLYSKYPELQLVTRNIMETNFGKEQEDRAIFMSLTPEERYINLTINRPDLLKRVPQHQLASYLGIKPESLSRIKKRLSTASN</sequence>
<accession>A0ABT6NH67</accession>
<dbReference type="Gene3D" id="2.60.120.10">
    <property type="entry name" value="Jelly Rolls"/>
    <property type="match status" value="1"/>
</dbReference>
<dbReference type="SMART" id="SM00100">
    <property type="entry name" value="cNMP"/>
    <property type="match status" value="1"/>
</dbReference>
<dbReference type="SUPFAM" id="SSF51206">
    <property type="entry name" value="cAMP-binding domain-like"/>
    <property type="match status" value="1"/>
</dbReference>
<organism evidence="2 3">
    <name type="scientific">Fusibacter bizertensis</name>
    <dbReference type="NCBI Taxonomy" id="1488331"/>
    <lineage>
        <taxon>Bacteria</taxon>
        <taxon>Bacillati</taxon>
        <taxon>Bacillota</taxon>
        <taxon>Clostridia</taxon>
        <taxon>Eubacteriales</taxon>
        <taxon>Eubacteriales Family XII. Incertae Sedis</taxon>
        <taxon>Fusibacter</taxon>
    </lineage>
</organism>
<dbReference type="RefSeq" id="WP_281095672.1">
    <property type="nucleotide sequence ID" value="NZ_JARYZI010000016.1"/>
</dbReference>
<evidence type="ECO:0000313" key="3">
    <source>
        <dbReference type="Proteomes" id="UP001158045"/>
    </source>
</evidence>
<keyword evidence="3" id="KW-1185">Reference proteome</keyword>
<reference evidence="2 3" key="1">
    <citation type="submission" date="2023-04" db="EMBL/GenBank/DDBJ databases">
        <title>Fusibacter bizertensis strain WBS, isolated from littoral bottom sediments of the Arctic seas - biochemical and genomic analysis.</title>
        <authorList>
            <person name="Brioukhanov A.L."/>
        </authorList>
    </citation>
    <scope>NUCLEOTIDE SEQUENCE [LARGE SCALE GENOMIC DNA]</scope>
    <source>
        <strain evidence="2 3">WBS</strain>
    </source>
</reference>
<feature type="domain" description="Cyclic nucleotide-binding" evidence="1">
    <location>
        <begin position="14"/>
        <end position="71"/>
    </location>
</feature>
<dbReference type="InterPro" id="IPR014710">
    <property type="entry name" value="RmlC-like_jellyroll"/>
</dbReference>
<dbReference type="PROSITE" id="PS50042">
    <property type="entry name" value="CNMP_BINDING_3"/>
    <property type="match status" value="1"/>
</dbReference>
<dbReference type="EMBL" id="JARYZI010000016">
    <property type="protein sequence ID" value="MDH8679777.1"/>
    <property type="molecule type" value="Genomic_DNA"/>
</dbReference>
<gene>
    <name evidence="2" type="ORF">QE109_16585</name>
</gene>
<evidence type="ECO:0000313" key="2">
    <source>
        <dbReference type="EMBL" id="MDH8679777.1"/>
    </source>
</evidence>
<protein>
    <submittedName>
        <fullName evidence="2">Crp/Fnr family transcriptional regulator</fullName>
    </submittedName>
</protein>
<proteinExistence type="predicted"/>
<comment type="caution">
    <text evidence="2">The sequence shown here is derived from an EMBL/GenBank/DDBJ whole genome shotgun (WGS) entry which is preliminary data.</text>
</comment>
<dbReference type="InterPro" id="IPR000595">
    <property type="entry name" value="cNMP-bd_dom"/>
</dbReference>
<dbReference type="Pfam" id="PF00027">
    <property type="entry name" value="cNMP_binding"/>
    <property type="match status" value="1"/>
</dbReference>
<name>A0ABT6NH67_9FIRM</name>
<evidence type="ECO:0000259" key="1">
    <source>
        <dbReference type="PROSITE" id="PS50042"/>
    </source>
</evidence>
<dbReference type="InterPro" id="IPR018490">
    <property type="entry name" value="cNMP-bd_dom_sf"/>
</dbReference>